<dbReference type="Pfam" id="PF01488">
    <property type="entry name" value="Shikimate_DH"/>
    <property type="match status" value="1"/>
</dbReference>
<dbReference type="EMBL" id="JBGMEK010000002">
    <property type="protein sequence ID" value="MFA0809656.1"/>
    <property type="molecule type" value="Genomic_DNA"/>
</dbReference>
<dbReference type="NCBIfam" id="TIGR00507">
    <property type="entry name" value="aroE"/>
    <property type="match status" value="1"/>
</dbReference>
<dbReference type="GO" id="GO:0004764">
    <property type="term" value="F:shikimate 3-dehydrogenase (NADP+) activity"/>
    <property type="evidence" value="ECO:0007669"/>
    <property type="project" value="UniProtKB-EC"/>
</dbReference>
<feature type="binding site" evidence="8">
    <location>
        <begin position="15"/>
        <end position="17"/>
    </location>
    <ligand>
        <name>shikimate</name>
        <dbReference type="ChEBI" id="CHEBI:36208"/>
    </ligand>
</feature>
<evidence type="ECO:0000256" key="4">
    <source>
        <dbReference type="ARBA" id="ARBA00022857"/>
    </source>
</evidence>
<proteinExistence type="inferred from homology"/>
<evidence type="ECO:0000259" key="10">
    <source>
        <dbReference type="Pfam" id="PF08501"/>
    </source>
</evidence>
<feature type="binding site" evidence="8">
    <location>
        <position position="78"/>
    </location>
    <ligand>
        <name>NADP(+)</name>
        <dbReference type="ChEBI" id="CHEBI:58349"/>
    </ligand>
</feature>
<dbReference type="HAMAP" id="MF_00222">
    <property type="entry name" value="Shikimate_DH_AroE"/>
    <property type="match status" value="1"/>
</dbReference>
<dbReference type="Proteomes" id="UP001569428">
    <property type="component" value="Unassembled WGS sequence"/>
</dbReference>
<protein>
    <recommendedName>
        <fullName evidence="2 8">Shikimate dehydrogenase (NADP(+))</fullName>
        <shortName evidence="8">SDH</shortName>
        <ecNumber evidence="2 8">1.1.1.25</ecNumber>
    </recommendedName>
</protein>
<dbReference type="EC" id="1.1.1.25" evidence="2 8"/>
<feature type="domain" description="SDH C-terminal" evidence="11">
    <location>
        <begin position="238"/>
        <end position="268"/>
    </location>
</feature>
<accession>A0ABV4NU68</accession>
<evidence type="ECO:0000256" key="7">
    <source>
        <dbReference type="ARBA" id="ARBA00049442"/>
    </source>
</evidence>
<evidence type="ECO:0000313" key="13">
    <source>
        <dbReference type="Proteomes" id="UP001569428"/>
    </source>
</evidence>
<dbReference type="NCBIfam" id="NF001310">
    <property type="entry name" value="PRK00258.1-2"/>
    <property type="match status" value="1"/>
</dbReference>
<feature type="binding site" evidence="8">
    <location>
        <position position="215"/>
    </location>
    <ligand>
        <name>NADP(+)</name>
        <dbReference type="ChEBI" id="CHEBI:58349"/>
    </ligand>
</feature>
<sequence length="276" mass="29289">MSDRYAVVGNPIAHSLSAQIHTAFAEQTGEDLIYSKLLAPLDGFADSVRTFFSEGGCGLNVTVPFKLEARDLADELTDRAAIAGAVNTLMCRKDGRLLGDNTDGAGLVVDIRDNLDWPIGNKRVLLLGAGGAARGALLPLLAEQPAHLHVANRTAAKAEQLADEFSHYGALSAGGLEGLCGSFDLVINASSASLENELPPLPEHLFTAGGKAYDMMYTAGPTPFVHWAHVLGVEASDGLGMLVGQAAESFFLWRGVRPQIAPVMARLRQELNNNKN</sequence>
<evidence type="ECO:0000259" key="11">
    <source>
        <dbReference type="Pfam" id="PF18317"/>
    </source>
</evidence>
<evidence type="ECO:0000256" key="2">
    <source>
        <dbReference type="ARBA" id="ARBA00012962"/>
    </source>
</evidence>
<dbReference type="InterPro" id="IPR046346">
    <property type="entry name" value="Aminoacid_DH-like_N_sf"/>
</dbReference>
<feature type="binding site" evidence="8">
    <location>
        <position position="62"/>
    </location>
    <ligand>
        <name>shikimate</name>
        <dbReference type="ChEBI" id="CHEBI:36208"/>
    </ligand>
</feature>
<feature type="binding site" evidence="8">
    <location>
        <position position="245"/>
    </location>
    <ligand>
        <name>shikimate</name>
        <dbReference type="ChEBI" id="CHEBI:36208"/>
    </ligand>
</feature>
<evidence type="ECO:0000313" key="12">
    <source>
        <dbReference type="EMBL" id="MFA0809656.1"/>
    </source>
</evidence>
<feature type="active site" description="Proton acceptor" evidence="8">
    <location>
        <position position="66"/>
    </location>
</feature>
<dbReference type="InterPro" id="IPR041121">
    <property type="entry name" value="SDH_C"/>
</dbReference>
<dbReference type="InterPro" id="IPR013708">
    <property type="entry name" value="Shikimate_DH-bd_N"/>
</dbReference>
<comment type="subunit">
    <text evidence="8">Homodimer.</text>
</comment>
<name>A0ABV4NU68_9GAMM</name>
<dbReference type="SUPFAM" id="SSF53223">
    <property type="entry name" value="Aminoacid dehydrogenase-like, N-terminal domain"/>
    <property type="match status" value="1"/>
</dbReference>
<dbReference type="Pfam" id="PF18317">
    <property type="entry name" value="SDH_C"/>
    <property type="match status" value="1"/>
</dbReference>
<feature type="domain" description="Shikimate dehydrogenase substrate binding N-terminal" evidence="10">
    <location>
        <begin position="7"/>
        <end position="89"/>
    </location>
</feature>
<feature type="binding site" evidence="8">
    <location>
        <position position="103"/>
    </location>
    <ligand>
        <name>shikimate</name>
        <dbReference type="ChEBI" id="CHEBI:36208"/>
    </ligand>
</feature>
<feature type="domain" description="Quinate/shikimate 5-dehydrogenase/glutamyl-tRNA reductase" evidence="9">
    <location>
        <begin position="120"/>
        <end position="193"/>
    </location>
</feature>
<dbReference type="PANTHER" id="PTHR21089">
    <property type="entry name" value="SHIKIMATE DEHYDROGENASE"/>
    <property type="match status" value="1"/>
</dbReference>
<dbReference type="PANTHER" id="PTHR21089:SF1">
    <property type="entry name" value="BIFUNCTIONAL 3-DEHYDROQUINATE DEHYDRATASE_SHIKIMATE DEHYDROGENASE, CHLOROPLASTIC"/>
    <property type="match status" value="1"/>
</dbReference>
<evidence type="ECO:0000256" key="6">
    <source>
        <dbReference type="ARBA" id="ARBA00023141"/>
    </source>
</evidence>
<feature type="binding site" evidence="8">
    <location>
        <position position="87"/>
    </location>
    <ligand>
        <name>shikimate</name>
        <dbReference type="ChEBI" id="CHEBI:36208"/>
    </ligand>
</feature>
<dbReference type="InterPro" id="IPR011342">
    <property type="entry name" value="Shikimate_DH"/>
</dbReference>
<comment type="pathway">
    <text evidence="1 8">Metabolic intermediate biosynthesis; chorismate biosynthesis; chorismate from D-erythrose 4-phosphate and phosphoenolpyruvate: step 4/7.</text>
</comment>
<comment type="similarity">
    <text evidence="8">Belongs to the shikimate dehydrogenase family.</text>
</comment>
<dbReference type="CDD" id="cd01065">
    <property type="entry name" value="NAD_bind_Shikimate_DH"/>
    <property type="match status" value="1"/>
</dbReference>
<dbReference type="Gene3D" id="3.40.50.720">
    <property type="entry name" value="NAD(P)-binding Rossmann-like Domain"/>
    <property type="match status" value="1"/>
</dbReference>
<reference evidence="12 13" key="1">
    <citation type="submission" date="2024-08" db="EMBL/GenBank/DDBJ databases">
        <authorList>
            <person name="Ishaq N."/>
        </authorList>
    </citation>
    <scope>NUCLEOTIDE SEQUENCE [LARGE SCALE GENOMIC DNA]</scope>
    <source>
        <strain evidence="12 13">DSM 18651</strain>
    </source>
</reference>
<dbReference type="RefSeq" id="WP_371837271.1">
    <property type="nucleotide sequence ID" value="NZ_JBGMEK010000002.1"/>
</dbReference>
<keyword evidence="13" id="KW-1185">Reference proteome</keyword>
<evidence type="ECO:0000256" key="1">
    <source>
        <dbReference type="ARBA" id="ARBA00004871"/>
    </source>
</evidence>
<evidence type="ECO:0000256" key="8">
    <source>
        <dbReference type="HAMAP-Rule" id="MF_00222"/>
    </source>
</evidence>
<evidence type="ECO:0000256" key="3">
    <source>
        <dbReference type="ARBA" id="ARBA00022605"/>
    </source>
</evidence>
<gene>
    <name evidence="8 12" type="primary">aroE</name>
    <name evidence="12" type="ORF">ACCI49_01895</name>
</gene>
<feature type="binding site" evidence="8">
    <location>
        <position position="217"/>
    </location>
    <ligand>
        <name>shikimate</name>
        <dbReference type="ChEBI" id="CHEBI:36208"/>
    </ligand>
</feature>
<evidence type="ECO:0000256" key="5">
    <source>
        <dbReference type="ARBA" id="ARBA00023002"/>
    </source>
</evidence>
<comment type="caution">
    <text evidence="12">The sequence shown here is derived from an EMBL/GenBank/DDBJ whole genome shotgun (WGS) entry which is preliminary data.</text>
</comment>
<dbReference type="InterPro" id="IPR022893">
    <property type="entry name" value="Shikimate_DH_fam"/>
</dbReference>
<dbReference type="SUPFAM" id="SSF51735">
    <property type="entry name" value="NAD(P)-binding Rossmann-fold domains"/>
    <property type="match status" value="1"/>
</dbReference>
<feature type="binding site" evidence="8">
    <location>
        <begin position="152"/>
        <end position="157"/>
    </location>
    <ligand>
        <name>NADP(+)</name>
        <dbReference type="ChEBI" id="CHEBI:58349"/>
    </ligand>
</feature>
<comment type="catalytic activity">
    <reaction evidence="7 8">
        <text>shikimate + NADP(+) = 3-dehydroshikimate + NADPH + H(+)</text>
        <dbReference type="Rhea" id="RHEA:17737"/>
        <dbReference type="ChEBI" id="CHEBI:15378"/>
        <dbReference type="ChEBI" id="CHEBI:16630"/>
        <dbReference type="ChEBI" id="CHEBI:36208"/>
        <dbReference type="ChEBI" id="CHEBI:57783"/>
        <dbReference type="ChEBI" id="CHEBI:58349"/>
        <dbReference type="EC" id="1.1.1.25"/>
    </reaction>
</comment>
<keyword evidence="3 8" id="KW-0028">Amino-acid biosynthesis</keyword>
<organism evidence="12 13">
    <name type="scientific">Microbulbifer epialgicus</name>
    <dbReference type="NCBI Taxonomy" id="393907"/>
    <lineage>
        <taxon>Bacteria</taxon>
        <taxon>Pseudomonadati</taxon>
        <taxon>Pseudomonadota</taxon>
        <taxon>Gammaproteobacteria</taxon>
        <taxon>Cellvibrionales</taxon>
        <taxon>Microbulbiferaceae</taxon>
        <taxon>Microbulbifer</taxon>
    </lineage>
</organism>
<dbReference type="Pfam" id="PF08501">
    <property type="entry name" value="Shikimate_dh_N"/>
    <property type="match status" value="1"/>
</dbReference>
<feature type="binding site" evidence="8">
    <location>
        <begin position="128"/>
        <end position="132"/>
    </location>
    <ligand>
        <name>NADP(+)</name>
        <dbReference type="ChEBI" id="CHEBI:58349"/>
    </ligand>
</feature>
<dbReference type="InterPro" id="IPR006151">
    <property type="entry name" value="Shikm_DH/Glu-tRNA_Rdtase"/>
</dbReference>
<evidence type="ECO:0000259" key="9">
    <source>
        <dbReference type="Pfam" id="PF01488"/>
    </source>
</evidence>
<keyword evidence="5 8" id="KW-0560">Oxidoreductase</keyword>
<keyword evidence="4 8" id="KW-0521">NADP</keyword>
<dbReference type="Gene3D" id="3.40.50.10860">
    <property type="entry name" value="Leucine Dehydrogenase, chain A, domain 1"/>
    <property type="match status" value="1"/>
</dbReference>
<comment type="function">
    <text evidence="8">Involved in the biosynthesis of the chorismate, which leads to the biosynthesis of aromatic amino acids. Catalyzes the reversible NADPH linked reduction of 3-dehydroshikimate (DHSA) to yield shikimate (SA).</text>
</comment>
<dbReference type="InterPro" id="IPR036291">
    <property type="entry name" value="NAD(P)-bd_dom_sf"/>
</dbReference>
<feature type="binding site" evidence="8">
    <location>
        <position position="238"/>
    </location>
    <ligand>
        <name>NADP(+)</name>
        <dbReference type="ChEBI" id="CHEBI:58349"/>
    </ligand>
</feature>
<keyword evidence="6 8" id="KW-0057">Aromatic amino acid biosynthesis</keyword>